<evidence type="ECO:0000313" key="2">
    <source>
        <dbReference type="EMBL" id="KAK9498212.1"/>
    </source>
</evidence>
<feature type="region of interest" description="Disordered" evidence="1">
    <location>
        <begin position="897"/>
        <end position="924"/>
    </location>
</feature>
<feature type="compositionally biased region" description="Acidic residues" evidence="1">
    <location>
        <begin position="908"/>
        <end position="920"/>
    </location>
</feature>
<accession>A0AAW1CIG1</accession>
<feature type="region of interest" description="Disordered" evidence="1">
    <location>
        <begin position="1358"/>
        <end position="1381"/>
    </location>
</feature>
<feature type="compositionally biased region" description="Polar residues" evidence="1">
    <location>
        <begin position="897"/>
        <end position="907"/>
    </location>
</feature>
<dbReference type="EMBL" id="JAPXFL010000013">
    <property type="protein sequence ID" value="KAK9498212.1"/>
    <property type="molecule type" value="Genomic_DNA"/>
</dbReference>
<feature type="compositionally biased region" description="Basic and acidic residues" evidence="1">
    <location>
        <begin position="799"/>
        <end position="808"/>
    </location>
</feature>
<feature type="region of interest" description="Disordered" evidence="1">
    <location>
        <begin position="597"/>
        <end position="617"/>
    </location>
</feature>
<evidence type="ECO:0000256" key="1">
    <source>
        <dbReference type="SAM" id="MobiDB-lite"/>
    </source>
</evidence>
<feature type="region of interest" description="Disordered" evidence="1">
    <location>
        <begin position="1396"/>
        <end position="1416"/>
    </location>
</feature>
<sequence>MDEINSGFNMPSTSDESRNRKMFTLYNTIEDFTFSMPGGWDDYSISIFVEACHRFVEDLRNYKGDFMRQWSRIVDYGISVTNNINCFNITVTMELAKVLKSYLLKNSTINEYMENKFFRDLFYATEDLLQYFPNPSQKSPLQKCDCLPKLKQSQSRTSITKPESLSDIIKGVSKQYYHLFGAKGIPSSILWSEMTQKVSEKTGLKVDVKQFLESVKINITKDIMKESSIEDRGMKFLSVAKDYLPIFDYIPPRNIKKNEFLPSHLLVSNATSIGKYDVNNCLRAISPTLGLNPVLNDYIVDEDVGAYLEVPYEEVETIVIDSDSDDYEGASAAKVADQRETDEYNCDEVDAISSIVGSCNESKAVVVERIENDPLAIIRAYRDTDHSYEMVLPTGNSPDVQTTEIIDNYIDNDNNSPPHNDDLLNLTDTVPNKSQPLKDFYSDNFDIDKQTLDIYLDSSTDADIQNSLKTLTSSLDASLIDENKTAVDYTNPDPIDITLGNIEQEIFPLEYSAKQISSNQQNIIKDAPSKNLLSSPISVSSPASGDSIPEGLCTRSLDNSPLRLSSPIAKFLIEDIQRADDEFSFFPSPVKESTDLYKIKSTKQPERDDSSTCPELNSFDRIDSVLRELEECEKKDKEKELNLSQSSSSYVQHSNVVTDNLNIPPVDTSSSKVLNINVNRSCDGDENNRSNSENADSEVNVEAATPFESAITPAIAVTDNSDNSQYHSTISQSEYCTDSLLDNENYECSFDDINTSVEEETNTSISKRNEFVESIRNDESEENDEINVVCDEVDKIYETDIDEDKQLSDENSSSEREEDSNVYDSLYEGEIILEDSYMEADTEIEVTTEISECITKPLLSEPKLRYFLRKRSKSEDNIIYKLYNSEELNEKENSISVSKSNASTCTVDNEDNEEKEESDTTSDLVSYSTSEQLVITEQHYYNDYYNCDYERTGLYSPEPDRNLLNENIISDTDNLQSNCNFTTVRFFNNIEKSTQTISNVDIKRKYKMSVLDISEKITKRSLISERLLNSRRFLKAFDEVSRNLCDICNTSKYLEKNSITSKATEKGINQLKRLNDNNIEELDSVIGARKKRRILEVHSHDDENLNCHVFHGFRSCCEEFALNRLEFIKNECSNSIDFSRSDNCGWYEEDGEVYLLKKAVVLVKDFVKEAVQRLLNKENRKKTATNSRCNCNTDTDNIATADFSKADPLLRNSEDESVNLTEQIGTRSSNNQQNVCNRSVSSEHHIDTDEQPEQEFDSVIDLVDTLKEYARFEDKASSFTLRNCPVKHQSSKKKKLKFFIEFIKNLYEKSYWNNAYKLATKTCECQIVPLVPDVIIDDKEENELAFSETIDVYESDEDDYNNTESINTSNSTKKHRYKNKSDKLSQFEKRILNDSSNLSKKKSCKKSSQIKKPSKKCSKRKENEIKYTVEDINNFFDSTFDELSSSQTLKDLFESEGEYDFGFDVCRRRRRKLPAWYNKFREEYQKHIEWKQQLSWKMETEITEIEKNKLLILEKITTLLKSKVNDL</sequence>
<feature type="compositionally biased region" description="Basic residues" evidence="1">
    <location>
        <begin position="1399"/>
        <end position="1416"/>
    </location>
</feature>
<keyword evidence="3" id="KW-1185">Reference proteome</keyword>
<protein>
    <submittedName>
        <fullName evidence="2">Uncharacterized protein</fullName>
    </submittedName>
</protein>
<comment type="caution">
    <text evidence="2">The sequence shown here is derived from an EMBL/GenBank/DDBJ whole genome shotgun (WGS) entry which is preliminary data.</text>
</comment>
<dbReference type="Proteomes" id="UP001461498">
    <property type="component" value="Unassembled WGS sequence"/>
</dbReference>
<proteinExistence type="predicted"/>
<feature type="region of interest" description="Disordered" evidence="1">
    <location>
        <begin position="678"/>
        <end position="699"/>
    </location>
</feature>
<organism evidence="2 3">
    <name type="scientific">Rhynocoris fuscipes</name>
    <dbReference type="NCBI Taxonomy" id="488301"/>
    <lineage>
        <taxon>Eukaryota</taxon>
        <taxon>Metazoa</taxon>
        <taxon>Ecdysozoa</taxon>
        <taxon>Arthropoda</taxon>
        <taxon>Hexapoda</taxon>
        <taxon>Insecta</taxon>
        <taxon>Pterygota</taxon>
        <taxon>Neoptera</taxon>
        <taxon>Paraneoptera</taxon>
        <taxon>Hemiptera</taxon>
        <taxon>Heteroptera</taxon>
        <taxon>Panheteroptera</taxon>
        <taxon>Cimicomorpha</taxon>
        <taxon>Reduviidae</taxon>
        <taxon>Harpactorinae</taxon>
        <taxon>Harpactorini</taxon>
        <taxon>Rhynocoris</taxon>
    </lineage>
</organism>
<feature type="compositionally biased region" description="Basic and acidic residues" evidence="1">
    <location>
        <begin position="597"/>
        <end position="610"/>
    </location>
</feature>
<reference evidence="2 3" key="1">
    <citation type="submission" date="2022-12" db="EMBL/GenBank/DDBJ databases">
        <title>Chromosome-level genome assembly of true bugs.</title>
        <authorList>
            <person name="Ma L."/>
            <person name="Li H."/>
        </authorList>
    </citation>
    <scope>NUCLEOTIDE SEQUENCE [LARGE SCALE GENOMIC DNA]</scope>
    <source>
        <strain evidence="2">Lab_2022b</strain>
    </source>
</reference>
<gene>
    <name evidence="2" type="ORF">O3M35_004076</name>
</gene>
<feature type="region of interest" description="Disordered" evidence="1">
    <location>
        <begin position="799"/>
        <end position="824"/>
    </location>
</feature>
<feature type="compositionally biased region" description="Low complexity" evidence="1">
    <location>
        <begin position="1362"/>
        <end position="1371"/>
    </location>
</feature>
<evidence type="ECO:0000313" key="3">
    <source>
        <dbReference type="Proteomes" id="UP001461498"/>
    </source>
</evidence>
<name>A0AAW1CIG1_9HEMI</name>